<accession>A0ABP1FP49</accession>
<dbReference type="Proteomes" id="UP001497392">
    <property type="component" value="Unassembled WGS sequence"/>
</dbReference>
<dbReference type="InterPro" id="IPR010721">
    <property type="entry name" value="UstE-like"/>
</dbReference>
<feature type="transmembrane region" description="Helical" evidence="1">
    <location>
        <begin position="230"/>
        <end position="250"/>
    </location>
</feature>
<proteinExistence type="predicted"/>
<dbReference type="PROSITE" id="PS50244">
    <property type="entry name" value="S5A_REDUCTASE"/>
    <property type="match status" value="1"/>
</dbReference>
<dbReference type="PANTHER" id="PTHR32251">
    <property type="entry name" value="3-OXO-5-ALPHA-STEROID 4-DEHYDROGENASE"/>
    <property type="match status" value="1"/>
</dbReference>
<comment type="caution">
    <text evidence="2">The sequence shown here is derived from an EMBL/GenBank/DDBJ whole genome shotgun (WGS) entry which is preliminary data.</text>
</comment>
<feature type="transmembrane region" description="Helical" evidence="1">
    <location>
        <begin position="71"/>
        <end position="90"/>
    </location>
</feature>
<evidence type="ECO:0000256" key="1">
    <source>
        <dbReference type="SAM" id="Phobius"/>
    </source>
</evidence>
<keyword evidence="3" id="KW-1185">Reference proteome</keyword>
<feature type="transmembrane region" description="Helical" evidence="1">
    <location>
        <begin position="204"/>
        <end position="224"/>
    </location>
</feature>
<keyword evidence="1" id="KW-0812">Transmembrane</keyword>
<sequence>MVSPAIFSALRRSAVVIAGFNTAGFAVTAVTQSHKITDLTGTTAFIASAWATHAASCRVHNLGLFQPSKSLFLAGAVTLWGTRLAGYLFWRVLQTGKDSRLSFLFPKDDKEPFLTGQSKYPLKLAGFWSAQSLWGWIVLLPITVAQTLAPAAQLGPFGYLAGGAFLVGFIWETVADLQKFHFKNKNPDKFVDSGLFALSRHPNYFGEILVWVSLTALAGTHGVFAAHPWIAASPFFTAFLLLYVSGIPTLEKSHNKRYGKDPAYKEYKATTNLLIPGPKQKRAD</sequence>
<dbReference type="Pfam" id="PF06966">
    <property type="entry name" value="DUF1295"/>
    <property type="match status" value="1"/>
</dbReference>
<organism evidence="2 3">
    <name type="scientific">Coccomyxa viridis</name>
    <dbReference type="NCBI Taxonomy" id="1274662"/>
    <lineage>
        <taxon>Eukaryota</taxon>
        <taxon>Viridiplantae</taxon>
        <taxon>Chlorophyta</taxon>
        <taxon>core chlorophytes</taxon>
        <taxon>Trebouxiophyceae</taxon>
        <taxon>Trebouxiophyceae incertae sedis</taxon>
        <taxon>Coccomyxaceae</taxon>
        <taxon>Coccomyxa</taxon>
    </lineage>
</organism>
<gene>
    <name evidence="2" type="primary">g3333</name>
    <name evidence="2" type="ORF">VP750_LOCUS2845</name>
</gene>
<dbReference type="PANTHER" id="PTHR32251:SF17">
    <property type="entry name" value="STEROID 5-ALPHA REDUCTASE C-TERMINAL DOMAIN-CONTAINING PROTEIN"/>
    <property type="match status" value="1"/>
</dbReference>
<dbReference type="Gene3D" id="1.20.120.1630">
    <property type="match status" value="1"/>
</dbReference>
<evidence type="ECO:0000313" key="2">
    <source>
        <dbReference type="EMBL" id="CAL5221186.1"/>
    </source>
</evidence>
<feature type="transmembrane region" description="Helical" evidence="1">
    <location>
        <begin position="133"/>
        <end position="151"/>
    </location>
</feature>
<keyword evidence="1" id="KW-0472">Membrane</keyword>
<protein>
    <submittedName>
        <fullName evidence="2">G3333 protein</fullName>
    </submittedName>
</protein>
<dbReference type="EMBL" id="CAXHTA020000005">
    <property type="protein sequence ID" value="CAL5221186.1"/>
    <property type="molecule type" value="Genomic_DNA"/>
</dbReference>
<feature type="transmembrane region" description="Helical" evidence="1">
    <location>
        <begin position="157"/>
        <end position="175"/>
    </location>
</feature>
<reference evidence="2 3" key="1">
    <citation type="submission" date="2024-06" db="EMBL/GenBank/DDBJ databases">
        <authorList>
            <person name="Kraege A."/>
            <person name="Thomma B."/>
        </authorList>
    </citation>
    <scope>NUCLEOTIDE SEQUENCE [LARGE SCALE GENOMIC DNA]</scope>
</reference>
<keyword evidence="1" id="KW-1133">Transmembrane helix</keyword>
<evidence type="ECO:0000313" key="3">
    <source>
        <dbReference type="Proteomes" id="UP001497392"/>
    </source>
</evidence>
<name>A0ABP1FP49_9CHLO</name>